<evidence type="ECO:0000313" key="1">
    <source>
        <dbReference type="EMBL" id="CAB4274337.1"/>
    </source>
</evidence>
<proteinExistence type="predicted"/>
<accession>A0A6J5UFA4</accession>
<name>A0A6J5UFA4_PRUAR</name>
<evidence type="ECO:0000313" key="2">
    <source>
        <dbReference type="Proteomes" id="UP000507222"/>
    </source>
</evidence>
<dbReference type="EMBL" id="CAEKDK010000003">
    <property type="protein sequence ID" value="CAB4274337.1"/>
    <property type="molecule type" value="Genomic_DNA"/>
</dbReference>
<sequence>MGNSYNNKDEEDILLLSGVGADPHMAKKGQLTLASPESAIGGKDVDPCKLPTNCLMLQKVQHSRHITLFSFSAF</sequence>
<dbReference type="Proteomes" id="UP000507222">
    <property type="component" value="Unassembled WGS sequence"/>
</dbReference>
<dbReference type="AlphaFoldDB" id="A0A6J5UFA4"/>
<gene>
    <name evidence="1" type="ORF">CURHAP_LOCUS22814</name>
</gene>
<protein>
    <submittedName>
        <fullName evidence="1">Uncharacterized protein</fullName>
    </submittedName>
</protein>
<reference evidence="1 2" key="1">
    <citation type="submission" date="2020-05" db="EMBL/GenBank/DDBJ databases">
        <authorList>
            <person name="Campoy J."/>
            <person name="Schneeberger K."/>
            <person name="Spophaly S."/>
        </authorList>
    </citation>
    <scope>NUCLEOTIDE SEQUENCE [LARGE SCALE GENOMIC DNA]</scope>
    <source>
        <strain evidence="1">PruArmRojPasFocal</strain>
    </source>
</reference>
<organism evidence="1 2">
    <name type="scientific">Prunus armeniaca</name>
    <name type="common">Apricot</name>
    <name type="synonym">Armeniaca vulgaris</name>
    <dbReference type="NCBI Taxonomy" id="36596"/>
    <lineage>
        <taxon>Eukaryota</taxon>
        <taxon>Viridiplantae</taxon>
        <taxon>Streptophyta</taxon>
        <taxon>Embryophyta</taxon>
        <taxon>Tracheophyta</taxon>
        <taxon>Spermatophyta</taxon>
        <taxon>Magnoliopsida</taxon>
        <taxon>eudicotyledons</taxon>
        <taxon>Gunneridae</taxon>
        <taxon>Pentapetalae</taxon>
        <taxon>rosids</taxon>
        <taxon>fabids</taxon>
        <taxon>Rosales</taxon>
        <taxon>Rosaceae</taxon>
        <taxon>Amygdaloideae</taxon>
        <taxon>Amygdaleae</taxon>
        <taxon>Prunus</taxon>
    </lineage>
</organism>